<accession>A0ACC0LDR7</accession>
<reference evidence="1" key="1">
    <citation type="submission" date="2022-02" db="EMBL/GenBank/DDBJ databases">
        <title>Plant Genome Project.</title>
        <authorList>
            <person name="Zhang R.-G."/>
        </authorList>
    </citation>
    <scope>NUCLEOTIDE SEQUENCE</scope>
    <source>
        <strain evidence="1">AT1</strain>
    </source>
</reference>
<proteinExistence type="predicted"/>
<name>A0ACC0LDR7_RHOML</name>
<protein>
    <submittedName>
        <fullName evidence="1">Uncharacterized protein</fullName>
    </submittedName>
</protein>
<dbReference type="EMBL" id="CM046399">
    <property type="protein sequence ID" value="KAI8526534.1"/>
    <property type="molecule type" value="Genomic_DNA"/>
</dbReference>
<evidence type="ECO:0000313" key="1">
    <source>
        <dbReference type="EMBL" id="KAI8526534.1"/>
    </source>
</evidence>
<keyword evidence="2" id="KW-1185">Reference proteome</keyword>
<organism evidence="1 2">
    <name type="scientific">Rhododendron molle</name>
    <name type="common">Chinese azalea</name>
    <name type="synonym">Azalea mollis</name>
    <dbReference type="NCBI Taxonomy" id="49168"/>
    <lineage>
        <taxon>Eukaryota</taxon>
        <taxon>Viridiplantae</taxon>
        <taxon>Streptophyta</taxon>
        <taxon>Embryophyta</taxon>
        <taxon>Tracheophyta</taxon>
        <taxon>Spermatophyta</taxon>
        <taxon>Magnoliopsida</taxon>
        <taxon>eudicotyledons</taxon>
        <taxon>Gunneridae</taxon>
        <taxon>Pentapetalae</taxon>
        <taxon>asterids</taxon>
        <taxon>Ericales</taxon>
        <taxon>Ericaceae</taxon>
        <taxon>Ericoideae</taxon>
        <taxon>Rhodoreae</taxon>
        <taxon>Rhododendron</taxon>
    </lineage>
</organism>
<evidence type="ECO:0000313" key="2">
    <source>
        <dbReference type="Proteomes" id="UP001062846"/>
    </source>
</evidence>
<gene>
    <name evidence="1" type="ORF">RHMOL_Rhmol12G0004100</name>
</gene>
<dbReference type="Proteomes" id="UP001062846">
    <property type="component" value="Chromosome 12"/>
</dbReference>
<sequence length="129" mass="14600">MKILVKSYPPEGCTSRENAINQSQRIQNFFRHSVDYKSAILEQFSVLCKVSFDTIPSQYARIVREALCELELPYVLQSVGEGSRRTNLLFEASGSKEVPYIVDPNTGTLIGDYKKILSYLFQTYAMASS</sequence>
<comment type="caution">
    <text evidence="1">The sequence shown here is derived from an EMBL/GenBank/DDBJ whole genome shotgun (WGS) entry which is preliminary data.</text>
</comment>